<dbReference type="PANTHER" id="PTHR23232">
    <property type="entry name" value="KRAB DOMAIN C2H2 ZINC FINGER"/>
    <property type="match status" value="1"/>
</dbReference>
<accession>A0A455C4J8</accession>
<dbReference type="GeneID" id="102978566"/>
<dbReference type="AlphaFoldDB" id="A0A455C4J8"/>
<evidence type="ECO:0000259" key="2">
    <source>
        <dbReference type="PROSITE" id="PS50805"/>
    </source>
</evidence>
<dbReference type="SUPFAM" id="SSF109640">
    <property type="entry name" value="KRAB domain (Kruppel-associated box)"/>
    <property type="match status" value="1"/>
</dbReference>
<reference evidence="4" key="1">
    <citation type="submission" date="2025-08" db="UniProtKB">
        <authorList>
            <consortium name="RefSeq"/>
        </authorList>
    </citation>
    <scope>IDENTIFICATION</scope>
    <source>
        <tissue evidence="4">Muscle</tissue>
    </source>
</reference>
<dbReference type="CDD" id="cd07765">
    <property type="entry name" value="KRAB_A-box"/>
    <property type="match status" value="1"/>
</dbReference>
<dbReference type="PANTHER" id="PTHR23232:SF165">
    <property type="entry name" value="KRAB DOMAIN-CONTAINING PROTEIN"/>
    <property type="match status" value="1"/>
</dbReference>
<keyword evidence="3" id="KW-1185">Reference proteome</keyword>
<evidence type="ECO:0000313" key="3">
    <source>
        <dbReference type="Proteomes" id="UP000248484"/>
    </source>
</evidence>
<dbReference type="Proteomes" id="UP000248484">
    <property type="component" value="Chromosome 14"/>
</dbReference>
<proteinExistence type="predicted"/>
<dbReference type="RefSeq" id="XP_028355962.1">
    <property type="nucleotide sequence ID" value="XM_028500161.2"/>
</dbReference>
<name>A0A455C4J8_PHYMC</name>
<evidence type="ECO:0000256" key="1">
    <source>
        <dbReference type="SAM" id="MobiDB-lite"/>
    </source>
</evidence>
<dbReference type="Pfam" id="PF01352">
    <property type="entry name" value="KRAB"/>
    <property type="match status" value="1"/>
</dbReference>
<feature type="compositionally biased region" description="Basic and acidic residues" evidence="1">
    <location>
        <begin position="145"/>
        <end position="155"/>
    </location>
</feature>
<feature type="region of interest" description="Disordered" evidence="1">
    <location>
        <begin position="136"/>
        <end position="155"/>
    </location>
</feature>
<dbReference type="Gene3D" id="6.10.140.140">
    <property type="match status" value="1"/>
</dbReference>
<organism evidence="3 4">
    <name type="scientific">Physeter macrocephalus</name>
    <name type="common">Sperm whale</name>
    <name type="synonym">Physeter catodon</name>
    <dbReference type="NCBI Taxonomy" id="9755"/>
    <lineage>
        <taxon>Eukaryota</taxon>
        <taxon>Metazoa</taxon>
        <taxon>Chordata</taxon>
        <taxon>Craniata</taxon>
        <taxon>Vertebrata</taxon>
        <taxon>Euteleostomi</taxon>
        <taxon>Mammalia</taxon>
        <taxon>Eutheria</taxon>
        <taxon>Laurasiatheria</taxon>
        <taxon>Artiodactyla</taxon>
        <taxon>Whippomorpha</taxon>
        <taxon>Cetacea</taxon>
        <taxon>Odontoceti</taxon>
        <taxon>Physeteridae</taxon>
        <taxon>Physeter</taxon>
    </lineage>
</organism>
<dbReference type="InterPro" id="IPR001909">
    <property type="entry name" value="KRAB"/>
</dbReference>
<dbReference type="SMART" id="SM00349">
    <property type="entry name" value="KRAB"/>
    <property type="match status" value="1"/>
</dbReference>
<evidence type="ECO:0000313" key="4">
    <source>
        <dbReference type="RefSeq" id="XP_028355962.1"/>
    </source>
</evidence>
<dbReference type="InterPro" id="IPR050169">
    <property type="entry name" value="Krueppel_C2H2_ZnF"/>
</dbReference>
<protein>
    <submittedName>
        <fullName evidence="4">Zinc finger protein 789 isoform X2</fullName>
    </submittedName>
</protein>
<dbReference type="GO" id="GO:0006355">
    <property type="term" value="P:regulation of DNA-templated transcription"/>
    <property type="evidence" value="ECO:0007669"/>
    <property type="project" value="InterPro"/>
</dbReference>
<sequence>MAGSLHHLRGQAMEAVFLPVPWKGLLSFEDVALYFTREEWDTLDWARKDLYRDVMLDNYRNVLSLGVQFPKPEVICQLEQWEEPWIPDLPRAGATRASGGASPGVSPARRPFCPCRRWVRSPAPFPGGEAKGLRRLSHGWSRSQTQDERANSKAEHFRRFRVM</sequence>
<dbReference type="PROSITE" id="PS50805">
    <property type="entry name" value="KRAB"/>
    <property type="match status" value="1"/>
</dbReference>
<dbReference type="CTD" id="285989"/>
<gene>
    <name evidence="4" type="primary">ZNF789</name>
</gene>
<dbReference type="InterPro" id="IPR036051">
    <property type="entry name" value="KRAB_dom_sf"/>
</dbReference>
<feature type="domain" description="KRAB" evidence="2">
    <location>
        <begin position="26"/>
        <end position="97"/>
    </location>
</feature>